<dbReference type="AlphaFoldDB" id="A0A2P6S385"/>
<evidence type="ECO:0000256" key="4">
    <source>
        <dbReference type="SAM" id="MobiDB-lite"/>
    </source>
</evidence>
<protein>
    <submittedName>
        <fullName evidence="7">Putative X8 domain-containing protein</fullName>
    </submittedName>
</protein>
<evidence type="ECO:0000256" key="2">
    <source>
        <dbReference type="ARBA" id="ARBA00022622"/>
    </source>
</evidence>
<dbReference type="OrthoDB" id="1928574at2759"/>
<accession>A0A2P6S385</accession>
<keyword evidence="2" id="KW-0449">Lipoprotein</keyword>
<name>A0A2P6S385_ROSCH</name>
<feature type="domain" description="X8" evidence="6">
    <location>
        <begin position="77"/>
        <end position="159"/>
    </location>
</feature>
<dbReference type="Gramene" id="PRQ53149">
    <property type="protein sequence ID" value="PRQ53149"/>
    <property type="gene ID" value="RchiOBHm_Chr2g0163301"/>
</dbReference>
<keyword evidence="2" id="KW-0472">Membrane</keyword>
<evidence type="ECO:0000313" key="7">
    <source>
        <dbReference type="EMBL" id="PRQ53149.1"/>
    </source>
</evidence>
<evidence type="ECO:0000256" key="5">
    <source>
        <dbReference type="SAM" id="SignalP"/>
    </source>
</evidence>
<proteinExistence type="predicted"/>
<evidence type="ECO:0000256" key="3">
    <source>
        <dbReference type="ARBA" id="ARBA00022729"/>
    </source>
</evidence>
<organism evidence="7 8">
    <name type="scientific">Rosa chinensis</name>
    <name type="common">China rose</name>
    <dbReference type="NCBI Taxonomy" id="74649"/>
    <lineage>
        <taxon>Eukaryota</taxon>
        <taxon>Viridiplantae</taxon>
        <taxon>Streptophyta</taxon>
        <taxon>Embryophyta</taxon>
        <taxon>Tracheophyta</taxon>
        <taxon>Spermatophyta</taxon>
        <taxon>Magnoliopsida</taxon>
        <taxon>eudicotyledons</taxon>
        <taxon>Gunneridae</taxon>
        <taxon>Pentapetalae</taxon>
        <taxon>rosids</taxon>
        <taxon>fabids</taxon>
        <taxon>Rosales</taxon>
        <taxon>Rosaceae</taxon>
        <taxon>Rosoideae</taxon>
        <taxon>Rosoideae incertae sedis</taxon>
        <taxon>Rosa</taxon>
    </lineage>
</organism>
<evidence type="ECO:0000259" key="6">
    <source>
        <dbReference type="SMART" id="SM00768"/>
    </source>
</evidence>
<keyword evidence="3 5" id="KW-0732">Signal</keyword>
<keyword evidence="2" id="KW-0325">Glycoprotein</keyword>
<evidence type="ECO:0000313" key="8">
    <source>
        <dbReference type="Proteomes" id="UP000238479"/>
    </source>
</evidence>
<comment type="subcellular location">
    <subcellularLocation>
        <location evidence="1">Cell membrane</location>
        <topology evidence="1">Lipid-anchor</topology>
        <topology evidence="1">GPI-anchor</topology>
    </subcellularLocation>
</comment>
<dbReference type="InterPro" id="IPR044788">
    <property type="entry name" value="X8_dom_prot"/>
</dbReference>
<dbReference type="Gene3D" id="1.20.58.1040">
    <property type="match status" value="1"/>
</dbReference>
<keyword evidence="2" id="KW-0336">GPI-anchor</keyword>
<feature type="signal peptide" evidence="5">
    <location>
        <begin position="1"/>
        <end position="21"/>
    </location>
</feature>
<gene>
    <name evidence="7" type="ORF">RchiOBHm_Chr2g0163301</name>
</gene>
<dbReference type="Pfam" id="PF07983">
    <property type="entry name" value="X8"/>
    <property type="match status" value="1"/>
</dbReference>
<sequence length="162" mass="17351">MATKFVLVSLLLLQLAVTAFSGIAQQNPHHQPHGKQKTAHEPGGPAGGIPKPGSKPQVPFGGADEATHDDGPASGKKWCIAKTTIQKSLLKKDYDDLCKEVDCSPTDGKGLCYTESNHAKASFAMNLKYQKNGQKDADCNYDGRAEIVTKDPSWGKCVLVSK</sequence>
<dbReference type="SMART" id="SM00768">
    <property type="entry name" value="X8"/>
    <property type="match status" value="1"/>
</dbReference>
<keyword evidence="8" id="KW-1185">Reference proteome</keyword>
<dbReference type="STRING" id="74649.A0A2P6S385"/>
<dbReference type="OMA" id="QKTAHEP"/>
<dbReference type="EMBL" id="PDCK01000040">
    <property type="protein sequence ID" value="PRQ53149.1"/>
    <property type="molecule type" value="Genomic_DNA"/>
</dbReference>
<dbReference type="GO" id="GO:0098552">
    <property type="term" value="C:side of membrane"/>
    <property type="evidence" value="ECO:0007669"/>
    <property type="project" value="UniProtKB-KW"/>
</dbReference>
<feature type="chain" id="PRO_5015126012" evidence="5">
    <location>
        <begin position="22"/>
        <end position="162"/>
    </location>
</feature>
<feature type="region of interest" description="Disordered" evidence="4">
    <location>
        <begin position="26"/>
        <end position="74"/>
    </location>
</feature>
<dbReference type="InterPro" id="IPR012946">
    <property type="entry name" value="X8"/>
</dbReference>
<dbReference type="PANTHER" id="PTHR31044">
    <property type="entry name" value="BETA-1,3 GLUCANASE"/>
    <property type="match status" value="1"/>
</dbReference>
<reference evidence="7 8" key="1">
    <citation type="journal article" date="2018" name="Nat. Genet.">
        <title>The Rosa genome provides new insights in the design of modern roses.</title>
        <authorList>
            <person name="Bendahmane M."/>
        </authorList>
    </citation>
    <scope>NUCLEOTIDE SEQUENCE [LARGE SCALE GENOMIC DNA]</scope>
    <source>
        <strain evidence="8">cv. Old Blush</strain>
    </source>
</reference>
<comment type="caution">
    <text evidence="7">The sequence shown here is derived from an EMBL/GenBank/DDBJ whole genome shotgun (WGS) entry which is preliminary data.</text>
</comment>
<evidence type="ECO:0000256" key="1">
    <source>
        <dbReference type="ARBA" id="ARBA00004609"/>
    </source>
</evidence>
<dbReference type="PANTHER" id="PTHR31044:SF52">
    <property type="entry name" value="OS01G0631500 PROTEIN"/>
    <property type="match status" value="1"/>
</dbReference>
<dbReference type="Proteomes" id="UP000238479">
    <property type="component" value="Chromosome 2"/>
</dbReference>
<dbReference type="GO" id="GO:0009506">
    <property type="term" value="C:plasmodesma"/>
    <property type="evidence" value="ECO:0007669"/>
    <property type="project" value="UniProtKB-ARBA"/>
</dbReference>
<dbReference type="GO" id="GO:0005886">
    <property type="term" value="C:plasma membrane"/>
    <property type="evidence" value="ECO:0007669"/>
    <property type="project" value="UniProtKB-SubCell"/>
</dbReference>